<name>A0ACC1LGK6_9FUNG</name>
<gene>
    <name evidence="1" type="ORF">H4R21_000084</name>
</gene>
<evidence type="ECO:0000313" key="2">
    <source>
        <dbReference type="Proteomes" id="UP001140087"/>
    </source>
</evidence>
<proteinExistence type="predicted"/>
<dbReference type="EMBL" id="JANBUN010000004">
    <property type="protein sequence ID" value="KAJ2808338.1"/>
    <property type="molecule type" value="Genomic_DNA"/>
</dbReference>
<comment type="caution">
    <text evidence="1">The sequence shown here is derived from an EMBL/GenBank/DDBJ whole genome shotgun (WGS) entry which is preliminary data.</text>
</comment>
<accession>A0ACC1LGK6</accession>
<evidence type="ECO:0000313" key="1">
    <source>
        <dbReference type="EMBL" id="KAJ2808338.1"/>
    </source>
</evidence>
<protein>
    <submittedName>
        <fullName evidence="1">Uncharacterized protein</fullName>
    </submittedName>
</protein>
<reference evidence="1" key="1">
    <citation type="submission" date="2022-07" db="EMBL/GenBank/DDBJ databases">
        <title>Phylogenomic reconstructions and comparative analyses of Kickxellomycotina fungi.</title>
        <authorList>
            <person name="Reynolds N.K."/>
            <person name="Stajich J.E."/>
            <person name="Barry K."/>
            <person name="Grigoriev I.V."/>
            <person name="Crous P."/>
            <person name="Smith M.E."/>
        </authorList>
    </citation>
    <scope>NUCLEOTIDE SEQUENCE</scope>
    <source>
        <strain evidence="1">BCRC 34780</strain>
    </source>
</reference>
<sequence length="326" mass="36001">MLARGAALRAARSGLVRQSSTAAAAAAEATGSDYPGSENYRPGKEGYAPGFPPPKGWLAAPRPKPAQLRERDLPAASPQQTHVPAAAAAARDAGRLYRQKLRELRYGYYREHVAAQEAKRERDARKHRQMLVVVREQKARLKRERKEYEERVLADPLSAANVMNAEGKTVLGSLDAGRGYRLAPPRVSVLHPAEANAERREERARNRRLAGQRQHESNVQAMMTLLHEAASFVHYGNIDHKIMQFMDSVSFPSRSLNEMFDLVDRSGGVVSPAETAARTDELRNTLQGTTGRHGRLGYDGLVKWLDEHPEDAGETAPQPPPGAPRD</sequence>
<keyword evidence="2" id="KW-1185">Reference proteome</keyword>
<dbReference type="Proteomes" id="UP001140087">
    <property type="component" value="Unassembled WGS sequence"/>
</dbReference>
<organism evidence="1 2">
    <name type="scientific">Coemansia helicoidea</name>
    <dbReference type="NCBI Taxonomy" id="1286919"/>
    <lineage>
        <taxon>Eukaryota</taxon>
        <taxon>Fungi</taxon>
        <taxon>Fungi incertae sedis</taxon>
        <taxon>Zoopagomycota</taxon>
        <taxon>Kickxellomycotina</taxon>
        <taxon>Kickxellomycetes</taxon>
        <taxon>Kickxellales</taxon>
        <taxon>Kickxellaceae</taxon>
        <taxon>Coemansia</taxon>
    </lineage>
</organism>